<reference evidence="3" key="1">
    <citation type="submission" date="2022-10" db="EMBL/GenBank/DDBJ databases">
        <title>Puccinia triticina Genome sequencing and assembly.</title>
        <authorList>
            <person name="Li C."/>
        </authorList>
    </citation>
    <scope>NUCLEOTIDE SEQUENCE</scope>
    <source>
        <strain evidence="3">Pt15</strain>
    </source>
</reference>
<dbReference type="EMBL" id="CP110422">
    <property type="protein sequence ID" value="WAQ82637.1"/>
    <property type="molecule type" value="Genomic_DNA"/>
</dbReference>
<dbReference type="Proteomes" id="UP001164743">
    <property type="component" value="Chromosome 2A"/>
</dbReference>
<evidence type="ECO:0000259" key="2">
    <source>
        <dbReference type="PROSITE" id="PS50157"/>
    </source>
</evidence>
<dbReference type="PROSITE" id="PS50157">
    <property type="entry name" value="ZINC_FINGER_C2H2_2"/>
    <property type="match status" value="1"/>
</dbReference>
<dbReference type="InterPro" id="IPR013087">
    <property type="entry name" value="Znf_C2H2_type"/>
</dbReference>
<proteinExistence type="predicted"/>
<dbReference type="SMART" id="SM00355">
    <property type="entry name" value="ZnF_C2H2"/>
    <property type="match status" value="3"/>
</dbReference>
<feature type="non-terminal residue" evidence="3">
    <location>
        <position position="184"/>
    </location>
</feature>
<dbReference type="PROSITE" id="PS00028">
    <property type="entry name" value="ZINC_FINGER_C2H2_1"/>
    <property type="match status" value="1"/>
</dbReference>
<evidence type="ECO:0000256" key="1">
    <source>
        <dbReference type="PROSITE-ProRule" id="PRU00042"/>
    </source>
</evidence>
<protein>
    <recommendedName>
        <fullName evidence="2">C2H2-type domain-containing protein</fullName>
    </recommendedName>
</protein>
<keyword evidence="1" id="KW-0863">Zinc-finger</keyword>
<keyword evidence="1" id="KW-0862">Zinc</keyword>
<evidence type="ECO:0000313" key="3">
    <source>
        <dbReference type="EMBL" id="WAQ82637.1"/>
    </source>
</evidence>
<keyword evidence="1" id="KW-0479">Metal-binding</keyword>
<dbReference type="RefSeq" id="XP_053018192.1">
    <property type="nucleotide sequence ID" value="XM_053167028.1"/>
</dbReference>
<evidence type="ECO:0000313" key="4">
    <source>
        <dbReference type="Proteomes" id="UP001164743"/>
    </source>
</evidence>
<gene>
    <name evidence="3" type="ORF">PtA15_2A954</name>
</gene>
<sequence>MSQSSLPIAKAESPDMEVVMIKCLKDGCQDSFPSLNDVKKHQRITHQAQVSCTIFGTKDTVKLTRQSNDMSTCPTEGCNHQTKDPVNMQNHVKRCNHETVQAPRVMPVPPPDDATLVPIGNQVIVIPEYTSLAYNSYAQVLLCQKCNQGIIPNEVESHMARAHHEKVLANDLHRDFLKHNITLP</sequence>
<organism evidence="3 4">
    <name type="scientific">Puccinia triticina</name>
    <dbReference type="NCBI Taxonomy" id="208348"/>
    <lineage>
        <taxon>Eukaryota</taxon>
        <taxon>Fungi</taxon>
        <taxon>Dikarya</taxon>
        <taxon>Basidiomycota</taxon>
        <taxon>Pucciniomycotina</taxon>
        <taxon>Pucciniomycetes</taxon>
        <taxon>Pucciniales</taxon>
        <taxon>Pucciniaceae</taxon>
        <taxon>Puccinia</taxon>
    </lineage>
</organism>
<feature type="domain" description="C2H2-type" evidence="2">
    <location>
        <begin position="21"/>
        <end position="51"/>
    </location>
</feature>
<name>A0ABY7CFC4_9BASI</name>
<accession>A0ABY7CFC4</accession>
<dbReference type="GeneID" id="77807923"/>
<keyword evidence="4" id="KW-1185">Reference proteome</keyword>